<gene>
    <name evidence="17" type="ORF">BI364_11775</name>
</gene>
<dbReference type="PROSITE" id="PS50109">
    <property type="entry name" value="HIS_KIN"/>
    <property type="match status" value="1"/>
</dbReference>
<evidence type="ECO:0000313" key="18">
    <source>
        <dbReference type="Proteomes" id="UP000095401"/>
    </source>
</evidence>
<evidence type="ECO:0000256" key="12">
    <source>
        <dbReference type="PROSITE-ProRule" id="PRU00110"/>
    </source>
</evidence>
<feature type="domain" description="CheW-like" evidence="15">
    <location>
        <begin position="603"/>
        <end position="734"/>
    </location>
</feature>
<name>A0A1D8IQ02_9GAMM</name>
<dbReference type="InterPro" id="IPR036641">
    <property type="entry name" value="HPT_dom_sf"/>
</dbReference>
<feature type="region of interest" description="Disordered" evidence="13">
    <location>
        <begin position="734"/>
        <end position="754"/>
    </location>
</feature>
<keyword evidence="6" id="KW-0808">Transferase</keyword>
<dbReference type="Proteomes" id="UP000095401">
    <property type="component" value="Chromosome"/>
</dbReference>
<dbReference type="PROSITE" id="PS50851">
    <property type="entry name" value="CHEW"/>
    <property type="match status" value="1"/>
</dbReference>
<keyword evidence="8" id="KW-0418">Kinase</keyword>
<keyword evidence="9" id="KW-0067">ATP-binding</keyword>
<proteinExistence type="predicted"/>
<evidence type="ECO:0000259" key="14">
    <source>
        <dbReference type="PROSITE" id="PS50109"/>
    </source>
</evidence>
<dbReference type="InterPro" id="IPR036890">
    <property type="entry name" value="HATPase_C_sf"/>
</dbReference>
<dbReference type="CDD" id="cd00088">
    <property type="entry name" value="HPT"/>
    <property type="match status" value="1"/>
</dbReference>
<dbReference type="InterPro" id="IPR037006">
    <property type="entry name" value="CheA-like_homodim_sf"/>
</dbReference>
<dbReference type="PROSITE" id="PS50894">
    <property type="entry name" value="HPT"/>
    <property type="match status" value="1"/>
</dbReference>
<dbReference type="SUPFAM" id="SSF55874">
    <property type="entry name" value="ATPase domain of HSP90 chaperone/DNA topoisomerase II/histidine kinase"/>
    <property type="match status" value="1"/>
</dbReference>
<dbReference type="PRINTS" id="PR00344">
    <property type="entry name" value="BCTRLSENSOR"/>
</dbReference>
<dbReference type="InterPro" id="IPR002545">
    <property type="entry name" value="CheW-lke_dom"/>
</dbReference>
<dbReference type="Pfam" id="PF01627">
    <property type="entry name" value="Hpt"/>
    <property type="match status" value="1"/>
</dbReference>
<keyword evidence="10" id="KW-0902">Two-component regulatory system</keyword>
<evidence type="ECO:0000259" key="15">
    <source>
        <dbReference type="PROSITE" id="PS50851"/>
    </source>
</evidence>
<dbReference type="Gene3D" id="1.20.120.160">
    <property type="entry name" value="HPT domain"/>
    <property type="match status" value="1"/>
</dbReference>
<dbReference type="AlphaFoldDB" id="A0A1D8IQ02"/>
<dbReference type="Pfam" id="PF01584">
    <property type="entry name" value="CheW"/>
    <property type="match status" value="1"/>
</dbReference>
<dbReference type="KEGG" id="aprs:BI364_11775"/>
<keyword evidence="18" id="KW-1185">Reference proteome</keyword>
<dbReference type="CDD" id="cd00731">
    <property type="entry name" value="CheA_reg"/>
    <property type="match status" value="1"/>
</dbReference>
<dbReference type="EMBL" id="CP017415">
    <property type="protein sequence ID" value="AOU98543.1"/>
    <property type="molecule type" value="Genomic_DNA"/>
</dbReference>
<dbReference type="InterPro" id="IPR005467">
    <property type="entry name" value="His_kinase_dom"/>
</dbReference>
<evidence type="ECO:0000256" key="1">
    <source>
        <dbReference type="ARBA" id="ARBA00000085"/>
    </source>
</evidence>
<feature type="modified residue" description="Phosphohistidine" evidence="12">
    <location>
        <position position="50"/>
    </location>
</feature>
<dbReference type="Gene3D" id="3.30.565.10">
    <property type="entry name" value="Histidine kinase-like ATPase, C-terminal domain"/>
    <property type="match status" value="1"/>
</dbReference>
<dbReference type="GO" id="GO:0000155">
    <property type="term" value="F:phosphorelay sensor kinase activity"/>
    <property type="evidence" value="ECO:0007669"/>
    <property type="project" value="InterPro"/>
</dbReference>
<dbReference type="SMART" id="SM00260">
    <property type="entry name" value="CheW"/>
    <property type="match status" value="1"/>
</dbReference>
<evidence type="ECO:0000256" key="4">
    <source>
        <dbReference type="ARBA" id="ARBA00022500"/>
    </source>
</evidence>
<accession>A0A1D8IQ02</accession>
<dbReference type="InterPro" id="IPR003594">
    <property type="entry name" value="HATPase_dom"/>
</dbReference>
<dbReference type="Pfam" id="PF02518">
    <property type="entry name" value="HATPase_c"/>
    <property type="match status" value="1"/>
</dbReference>
<comment type="catalytic activity">
    <reaction evidence="1">
        <text>ATP + protein L-histidine = ADP + protein N-phospho-L-histidine.</text>
        <dbReference type="EC" id="2.7.13.3"/>
    </reaction>
</comment>
<protein>
    <recommendedName>
        <fullName evidence="3">Chemotaxis protein CheA</fullName>
        <ecNumber evidence="2">2.7.13.3</ecNumber>
    </recommendedName>
</protein>
<evidence type="ECO:0000256" key="5">
    <source>
        <dbReference type="ARBA" id="ARBA00022553"/>
    </source>
</evidence>
<dbReference type="SMART" id="SM00073">
    <property type="entry name" value="HPT"/>
    <property type="match status" value="1"/>
</dbReference>
<dbReference type="SMART" id="SM00387">
    <property type="entry name" value="HATPase_c"/>
    <property type="match status" value="1"/>
</dbReference>
<dbReference type="SUPFAM" id="SSF50341">
    <property type="entry name" value="CheW-like"/>
    <property type="match status" value="1"/>
</dbReference>
<dbReference type="InterPro" id="IPR036061">
    <property type="entry name" value="CheW-like_dom_sf"/>
</dbReference>
<dbReference type="FunFam" id="3.30.565.10:FF:000016">
    <property type="entry name" value="Chemotaxis protein CheA, putative"/>
    <property type="match status" value="1"/>
</dbReference>
<evidence type="ECO:0000259" key="16">
    <source>
        <dbReference type="PROSITE" id="PS50894"/>
    </source>
</evidence>
<evidence type="ECO:0000313" key="17">
    <source>
        <dbReference type="EMBL" id="AOU98543.1"/>
    </source>
</evidence>
<dbReference type="InterPro" id="IPR004358">
    <property type="entry name" value="Sig_transdc_His_kin-like_C"/>
</dbReference>
<dbReference type="InterPro" id="IPR008207">
    <property type="entry name" value="Sig_transdc_His_kin_Hpt_dom"/>
</dbReference>
<evidence type="ECO:0000256" key="11">
    <source>
        <dbReference type="ARBA" id="ARBA00035100"/>
    </source>
</evidence>
<dbReference type="SUPFAM" id="SSF160246">
    <property type="entry name" value="EspE N-terminal domain-like"/>
    <property type="match status" value="1"/>
</dbReference>
<feature type="compositionally biased region" description="Basic and acidic residues" evidence="13">
    <location>
        <begin position="734"/>
        <end position="745"/>
    </location>
</feature>
<evidence type="ECO:0000256" key="7">
    <source>
        <dbReference type="ARBA" id="ARBA00022741"/>
    </source>
</evidence>
<dbReference type="PANTHER" id="PTHR43395:SF10">
    <property type="entry name" value="CHEMOTAXIS PROTEIN CHEA"/>
    <property type="match status" value="1"/>
</dbReference>
<dbReference type="InterPro" id="IPR051315">
    <property type="entry name" value="Bact_Chemotaxis_CheA"/>
</dbReference>
<dbReference type="GO" id="GO:0006935">
    <property type="term" value="P:chemotaxis"/>
    <property type="evidence" value="ECO:0007669"/>
    <property type="project" value="UniProtKB-KW"/>
</dbReference>
<dbReference type="Pfam" id="PF02895">
    <property type="entry name" value="H-kinase_dim"/>
    <property type="match status" value="1"/>
</dbReference>
<dbReference type="GO" id="GO:0005524">
    <property type="term" value="F:ATP binding"/>
    <property type="evidence" value="ECO:0007669"/>
    <property type="project" value="UniProtKB-KW"/>
</dbReference>
<keyword evidence="4" id="KW-0145">Chemotaxis</keyword>
<evidence type="ECO:0000256" key="10">
    <source>
        <dbReference type="ARBA" id="ARBA00023012"/>
    </source>
</evidence>
<keyword evidence="7" id="KW-0547">Nucleotide-binding</keyword>
<evidence type="ECO:0000256" key="8">
    <source>
        <dbReference type="ARBA" id="ARBA00022777"/>
    </source>
</evidence>
<dbReference type="EC" id="2.7.13.3" evidence="2"/>
<dbReference type="Gene3D" id="1.10.287.560">
    <property type="entry name" value="Histidine kinase CheA-like, homodimeric domain"/>
    <property type="match status" value="1"/>
</dbReference>
<evidence type="ECO:0000256" key="13">
    <source>
        <dbReference type="SAM" id="MobiDB-lite"/>
    </source>
</evidence>
<feature type="domain" description="Histidine kinase" evidence="14">
    <location>
        <begin position="370"/>
        <end position="601"/>
    </location>
</feature>
<evidence type="ECO:0000256" key="6">
    <source>
        <dbReference type="ARBA" id="ARBA00022679"/>
    </source>
</evidence>
<dbReference type="SUPFAM" id="SSF47226">
    <property type="entry name" value="Histidine-containing phosphotransfer domain, HPT domain"/>
    <property type="match status" value="1"/>
</dbReference>
<dbReference type="SMART" id="SM01231">
    <property type="entry name" value="H-kinase_dim"/>
    <property type="match status" value="1"/>
</dbReference>
<dbReference type="CDD" id="cd16916">
    <property type="entry name" value="HATPase_CheA-like"/>
    <property type="match status" value="1"/>
</dbReference>
<dbReference type="PANTHER" id="PTHR43395">
    <property type="entry name" value="SENSOR HISTIDINE KINASE CHEA"/>
    <property type="match status" value="1"/>
</dbReference>
<keyword evidence="5 12" id="KW-0597">Phosphoprotein</keyword>
<evidence type="ECO:0000256" key="3">
    <source>
        <dbReference type="ARBA" id="ARBA00021495"/>
    </source>
</evidence>
<evidence type="ECO:0000256" key="2">
    <source>
        <dbReference type="ARBA" id="ARBA00012438"/>
    </source>
</evidence>
<feature type="domain" description="HPt" evidence="16">
    <location>
        <begin position="3"/>
        <end position="107"/>
    </location>
</feature>
<sequence>MNDGFDWGGALATFLEEARDLLIQMEAILLRLEEAEADPEDVNALFRAAHTVKGSAGLFGLDEVVAFGHEMESVLDRARDGTLALSPPWISLLIRCTDHLGILVDCAAESRALDEARQAQGRELVTALHGGESVATPEDVVSVQRAESPEAAPQTQAGRHELIAAGDAVESAIQSWTRAPDPEGWHLSLRFGDETFRNGMDPLSFIRYLKSLGQLVGVEVLPDRIPEGDYDPECCYLGFEIHFRGEVSKQTLEDVFEFVREDCELRILPTASKADEFLALLQSLPEDDLRLGEILVKVGTVTERELTEALSAQATAEDPEPLGYILVEQGAVQSPIVEAALAKQHKIKEVKARETRSVRVQADKLDALIDLVGELVIASSAVRSLSAVNPDSPQQQASVEVGRLVELIREGTLRLRMVEIGETFARFHRIVRDTAHELGKEVALQIEGGDTELDRTMVEKIADPLTHMVRNAIDHGIEMPDVRLARSKPEKGTIRLAAFHDSGSVVIEVSDDGAGLDPARIRNKALARGLITEDEILSTHALYQLIFEPGFSTAEQVSNLSGRGVGMDVVKKTVEGLRGSIDIDSALDGGTSVRLRLPLTLAIIDGFLLGVGDSKFVLPLDIVVECIDLERVEQRSAHGAYVRVRDEVIPYLRIADFFGLTSRDHGRESLVVVQAGGRRFGLVVDDLLGELQTVIKPLGDLFEHLKGISGSTILGSGELALIFDVAGLSQLATQRDEGPGLRRESTPGGEMVRG</sequence>
<organism evidence="17 18">
    <name type="scientific">Acidihalobacter yilgarnensis</name>
    <dbReference type="NCBI Taxonomy" id="2819280"/>
    <lineage>
        <taxon>Bacteria</taxon>
        <taxon>Pseudomonadati</taxon>
        <taxon>Pseudomonadota</taxon>
        <taxon>Gammaproteobacteria</taxon>
        <taxon>Chromatiales</taxon>
        <taxon>Ectothiorhodospiraceae</taxon>
        <taxon>Acidihalobacter</taxon>
    </lineage>
</organism>
<evidence type="ECO:0000256" key="9">
    <source>
        <dbReference type="ARBA" id="ARBA00022840"/>
    </source>
</evidence>
<dbReference type="InterPro" id="IPR037257">
    <property type="entry name" value="T2SS_E_N_sf"/>
</dbReference>
<dbReference type="InterPro" id="IPR036097">
    <property type="entry name" value="HisK_dim/P_sf"/>
</dbReference>
<comment type="function">
    <text evidence="11">Involved in the transmission of sensory signals from the chemoreceptors to the flagellar motors. CheA is autophosphorylated; it can transfer its phosphate group to either CheB or CheY.</text>
</comment>
<dbReference type="SUPFAM" id="SSF47384">
    <property type="entry name" value="Homodimeric domain of signal transducing histidine kinase"/>
    <property type="match status" value="1"/>
</dbReference>
<dbReference type="InterPro" id="IPR004105">
    <property type="entry name" value="CheA-like_dim"/>
</dbReference>
<dbReference type="RefSeq" id="WP_070078903.1">
    <property type="nucleotide sequence ID" value="NZ_CP017415.1"/>
</dbReference>
<dbReference type="GO" id="GO:0005737">
    <property type="term" value="C:cytoplasm"/>
    <property type="evidence" value="ECO:0007669"/>
    <property type="project" value="InterPro"/>
</dbReference>
<dbReference type="Gene3D" id="2.30.30.40">
    <property type="entry name" value="SH3 Domains"/>
    <property type="match status" value="1"/>
</dbReference>
<reference evidence="18" key="1">
    <citation type="submission" date="2016-09" db="EMBL/GenBank/DDBJ databases">
        <title>Acidihalobacter prosperus F5.</title>
        <authorList>
            <person name="Khaleque H.N."/>
            <person name="Ramsay J.P."/>
            <person name="Kaksonen A.H."/>
            <person name="Boxall N.J."/>
            <person name="Watkin E.L.J."/>
        </authorList>
    </citation>
    <scope>NUCLEOTIDE SEQUENCE [LARGE SCALE GENOMIC DNA]</scope>
    <source>
        <strain evidence="18">F5</strain>
    </source>
</reference>